<dbReference type="Proteomes" id="UP000242733">
    <property type="component" value="Unassembled WGS sequence"/>
</dbReference>
<comment type="caution">
    <text evidence="1">The sequence shown here is derived from an EMBL/GenBank/DDBJ whole genome shotgun (WGS) entry which is preliminary data.</text>
</comment>
<dbReference type="EMBL" id="PDSG01000004">
    <property type="protein sequence ID" value="PIE20708.1"/>
    <property type="molecule type" value="Genomic_DNA"/>
</dbReference>
<gene>
    <name evidence="1" type="ORF">CSA61_00650</name>
</gene>
<reference evidence="1 2" key="1">
    <citation type="submission" date="2017-10" db="EMBL/GenBank/DDBJ databases">
        <title>Novel microbial diversity and functional potential in the marine mammal oral microbiome.</title>
        <authorList>
            <person name="Dudek N.K."/>
            <person name="Sun C.L."/>
            <person name="Burstein D."/>
            <person name="Kantor R.S."/>
            <person name="Aliaga Goltsman D.S."/>
            <person name="Bik E.M."/>
            <person name="Thomas B.C."/>
            <person name="Banfield J.F."/>
            <person name="Relman D.A."/>
        </authorList>
    </citation>
    <scope>NUCLEOTIDE SEQUENCE [LARGE SCALE GENOMIC DNA]</scope>
    <source>
        <strain evidence="1">DOLJORAL78_49_30</strain>
    </source>
</reference>
<evidence type="ECO:0000313" key="2">
    <source>
        <dbReference type="Proteomes" id="UP000242733"/>
    </source>
</evidence>
<accession>A0A2G6JBB2</accession>
<name>A0A2G6JBB2_NEPCE</name>
<sequence>MYKVLLWISFVAIAILVVKTQFLASSTFGPFKEGCMQGEGATEERCQCLARYVHKHFSDNEVKLIMANQVNDPDFKYKVEEVVRAGSQSCAAE</sequence>
<organism evidence="1 2">
    <name type="scientific">Neptuniibacter caesariensis</name>
    <dbReference type="NCBI Taxonomy" id="207954"/>
    <lineage>
        <taxon>Bacteria</taxon>
        <taxon>Pseudomonadati</taxon>
        <taxon>Pseudomonadota</taxon>
        <taxon>Gammaproteobacteria</taxon>
        <taxon>Oceanospirillales</taxon>
        <taxon>Oceanospirillaceae</taxon>
        <taxon>Neptuniibacter</taxon>
    </lineage>
</organism>
<dbReference type="AlphaFoldDB" id="A0A2G6JBB2"/>
<evidence type="ECO:0000313" key="1">
    <source>
        <dbReference type="EMBL" id="PIE20708.1"/>
    </source>
</evidence>
<proteinExistence type="predicted"/>
<protein>
    <submittedName>
        <fullName evidence="1">Uncharacterized protein</fullName>
    </submittedName>
</protein>